<accession>A0A7C3MEL6</accession>
<dbReference type="SUPFAM" id="SSF46785">
    <property type="entry name" value="Winged helix' DNA-binding domain"/>
    <property type="match status" value="1"/>
</dbReference>
<reference evidence="2" key="1">
    <citation type="journal article" date="2020" name="mSystems">
        <title>Genome- and Community-Level Interaction Insights into Carbon Utilization and Element Cycling Functions of Hydrothermarchaeota in Hydrothermal Sediment.</title>
        <authorList>
            <person name="Zhou Z."/>
            <person name="Liu Y."/>
            <person name="Xu W."/>
            <person name="Pan J."/>
            <person name="Luo Z.H."/>
            <person name="Li M."/>
        </authorList>
    </citation>
    <scope>NUCLEOTIDE SEQUENCE [LARGE SCALE GENOMIC DNA]</scope>
    <source>
        <strain evidence="1">SpSt-12</strain>
        <strain evidence="3">SpSt-38</strain>
        <strain evidence="2">SpSt-87</strain>
    </source>
</reference>
<dbReference type="PROSITE" id="PS00414">
    <property type="entry name" value="PROFILIN"/>
    <property type="match status" value="1"/>
</dbReference>
<dbReference type="Gene3D" id="1.10.10.10">
    <property type="entry name" value="Winged helix-like DNA-binding domain superfamily/Winged helix DNA-binding domain"/>
    <property type="match status" value="1"/>
</dbReference>
<dbReference type="InterPro" id="IPR027310">
    <property type="entry name" value="Profilin_CS"/>
</dbReference>
<protein>
    <submittedName>
        <fullName evidence="2">ArsR family transcriptional regulator</fullName>
    </submittedName>
</protein>
<gene>
    <name evidence="1" type="ORF">ENN70_03605</name>
    <name evidence="3" type="ORF">ENR21_04680</name>
    <name evidence="2" type="ORF">ENW66_00030</name>
</gene>
<dbReference type="InterPro" id="IPR036390">
    <property type="entry name" value="WH_DNA-bd_sf"/>
</dbReference>
<dbReference type="InterPro" id="IPR011991">
    <property type="entry name" value="ArsR-like_HTH"/>
</dbReference>
<organism evidence="2">
    <name type="scientific">Archaeoglobus fulgidus</name>
    <dbReference type="NCBI Taxonomy" id="2234"/>
    <lineage>
        <taxon>Archaea</taxon>
        <taxon>Methanobacteriati</taxon>
        <taxon>Methanobacteriota</taxon>
        <taxon>Archaeoglobi</taxon>
        <taxon>Archaeoglobales</taxon>
        <taxon>Archaeoglobaceae</taxon>
        <taxon>Archaeoglobus</taxon>
    </lineage>
</organism>
<dbReference type="EMBL" id="DTLB01000001">
    <property type="protein sequence ID" value="HFW31330.1"/>
    <property type="molecule type" value="Genomic_DNA"/>
</dbReference>
<name>A0A7C3MEL6_ARCFL</name>
<sequence length="90" mass="10844">MSSWEKYSDSIEKSRIYHERYHKAVANPVRKEILKLIAEGKTEEEITDILKLSRRELDYHLKTLEWGFCIEKKDGRWIITKEGEIVEHLR</sequence>
<evidence type="ECO:0000313" key="1">
    <source>
        <dbReference type="EMBL" id="HET21180.1"/>
    </source>
</evidence>
<proteinExistence type="predicted"/>
<dbReference type="EMBL" id="DSCQ01000041">
    <property type="protein sequence ID" value="HET21180.1"/>
    <property type="molecule type" value="Genomic_DNA"/>
</dbReference>
<dbReference type="EMBL" id="DSQD01000145">
    <property type="protein sequence ID" value="HGF87689.1"/>
    <property type="molecule type" value="Genomic_DNA"/>
</dbReference>
<dbReference type="AlphaFoldDB" id="A0A7C3MEL6"/>
<dbReference type="GO" id="GO:0003779">
    <property type="term" value="F:actin binding"/>
    <property type="evidence" value="ECO:0007669"/>
    <property type="project" value="InterPro"/>
</dbReference>
<evidence type="ECO:0000313" key="3">
    <source>
        <dbReference type="EMBL" id="HGF87689.1"/>
    </source>
</evidence>
<comment type="caution">
    <text evidence="2">The sequence shown here is derived from an EMBL/GenBank/DDBJ whole genome shotgun (WGS) entry which is preliminary data.</text>
</comment>
<evidence type="ECO:0000313" key="2">
    <source>
        <dbReference type="EMBL" id="HFW31330.1"/>
    </source>
</evidence>
<dbReference type="CDD" id="cd00090">
    <property type="entry name" value="HTH_ARSR"/>
    <property type="match status" value="1"/>
</dbReference>
<dbReference type="InterPro" id="IPR036388">
    <property type="entry name" value="WH-like_DNA-bd_sf"/>
</dbReference>
<dbReference type="Pfam" id="PF12840">
    <property type="entry name" value="HTH_20"/>
    <property type="match status" value="1"/>
</dbReference>